<protein>
    <submittedName>
        <fullName evidence="1">Uncharacterized protein</fullName>
    </submittedName>
</protein>
<reference evidence="1 2" key="1">
    <citation type="journal article" date="2013" name="PLoS Genet.">
        <title>Comparative genome structure, secondary metabolite, and effector coding capacity across Cochliobolus pathogens.</title>
        <authorList>
            <person name="Condon B.J."/>
            <person name="Leng Y."/>
            <person name="Wu D."/>
            <person name="Bushley K.E."/>
            <person name="Ohm R.A."/>
            <person name="Otillar R."/>
            <person name="Martin J."/>
            <person name="Schackwitz W."/>
            <person name="Grimwood J."/>
            <person name="MohdZainudin N."/>
            <person name="Xue C."/>
            <person name="Wang R."/>
            <person name="Manning V.A."/>
            <person name="Dhillon B."/>
            <person name="Tu Z.J."/>
            <person name="Steffenson B.J."/>
            <person name="Salamov A."/>
            <person name="Sun H."/>
            <person name="Lowry S."/>
            <person name="LaButti K."/>
            <person name="Han J."/>
            <person name="Copeland A."/>
            <person name="Lindquist E."/>
            <person name="Barry K."/>
            <person name="Schmutz J."/>
            <person name="Baker S.E."/>
            <person name="Ciuffetti L.M."/>
            <person name="Grigoriev I.V."/>
            <person name="Zhong S."/>
            <person name="Turgeon B.G."/>
        </authorList>
    </citation>
    <scope>NUCLEOTIDE SEQUENCE [LARGE SCALE GENOMIC DNA]</scope>
    <source>
        <strain evidence="1 2">26-R-13</strain>
    </source>
</reference>
<dbReference type="RefSeq" id="XP_007715760.1">
    <property type="nucleotide sequence ID" value="XM_007717570.1"/>
</dbReference>
<dbReference type="AlphaFoldDB" id="W6XR76"/>
<name>W6XR76_COCC2</name>
<feature type="non-terminal residue" evidence="1">
    <location>
        <position position="1"/>
    </location>
</feature>
<dbReference type="KEGG" id="bze:COCCADRAFT_105224"/>
<gene>
    <name evidence="1" type="ORF">COCCADRAFT_105224</name>
</gene>
<evidence type="ECO:0000313" key="2">
    <source>
        <dbReference type="Proteomes" id="UP000053841"/>
    </source>
</evidence>
<organism evidence="1 2">
    <name type="scientific">Cochliobolus carbonum (strain 26-R-13)</name>
    <name type="common">Maize leaf spot fungus</name>
    <name type="synonym">Bipolaris zeicola</name>
    <dbReference type="NCBI Taxonomy" id="930089"/>
    <lineage>
        <taxon>Eukaryota</taxon>
        <taxon>Fungi</taxon>
        <taxon>Dikarya</taxon>
        <taxon>Ascomycota</taxon>
        <taxon>Pezizomycotina</taxon>
        <taxon>Dothideomycetes</taxon>
        <taxon>Pleosporomycetidae</taxon>
        <taxon>Pleosporales</taxon>
        <taxon>Pleosporineae</taxon>
        <taxon>Pleosporaceae</taxon>
        <taxon>Bipolaris</taxon>
    </lineage>
</organism>
<proteinExistence type="predicted"/>
<accession>W6XR76</accession>
<evidence type="ECO:0000313" key="1">
    <source>
        <dbReference type="EMBL" id="EUC29937.1"/>
    </source>
</evidence>
<dbReference type="EMBL" id="KI964722">
    <property type="protein sequence ID" value="EUC29937.1"/>
    <property type="molecule type" value="Genomic_DNA"/>
</dbReference>
<sequence length="78" mass="8845">YVNVEETIRLWGERKEIGSGSWDRATGYDIPGDSLSRAEEHMEDICGFRMHEADEHTPPLVGCCMQSQSRLQCSKSVQ</sequence>
<keyword evidence="2" id="KW-1185">Reference proteome</keyword>
<dbReference type="HOGENOM" id="CLU_2628464_0_0_1"/>
<dbReference type="Proteomes" id="UP000053841">
    <property type="component" value="Unassembled WGS sequence"/>
</dbReference>
<dbReference type="GeneID" id="19143168"/>